<dbReference type="EC" id="3.4.-.-" evidence="11"/>
<comment type="cofactor">
    <cofactor evidence="1">
        <name>Zn(2+)</name>
        <dbReference type="ChEBI" id="CHEBI:29105"/>
    </cofactor>
</comment>
<proteinExistence type="inferred from homology"/>
<evidence type="ECO:0000256" key="9">
    <source>
        <dbReference type="ARBA" id="ARBA00023157"/>
    </source>
</evidence>
<keyword evidence="4 11" id="KW-0645">Protease</keyword>
<evidence type="ECO:0000256" key="3">
    <source>
        <dbReference type="ARBA" id="ARBA00022438"/>
    </source>
</evidence>
<dbReference type="CDD" id="cd03879">
    <property type="entry name" value="M28_AAP"/>
    <property type="match status" value="1"/>
</dbReference>
<dbReference type="GO" id="GO:0008235">
    <property type="term" value="F:metalloexopeptidase activity"/>
    <property type="evidence" value="ECO:0007669"/>
    <property type="project" value="InterPro"/>
</dbReference>
<evidence type="ECO:0000256" key="1">
    <source>
        <dbReference type="ARBA" id="ARBA00001947"/>
    </source>
</evidence>
<dbReference type="PANTHER" id="PTHR12147:SF56">
    <property type="entry name" value="AMINOPEPTIDASE YDR415C-RELATED"/>
    <property type="match status" value="1"/>
</dbReference>
<evidence type="ECO:0000313" key="14">
    <source>
        <dbReference type="Proteomes" id="UP000800039"/>
    </source>
</evidence>
<comment type="subunit">
    <text evidence="2">Monomer.</text>
</comment>
<reference evidence="13" key="1">
    <citation type="submission" date="2020-01" db="EMBL/GenBank/DDBJ databases">
        <authorList>
            <consortium name="DOE Joint Genome Institute"/>
            <person name="Haridas S."/>
            <person name="Albert R."/>
            <person name="Binder M."/>
            <person name="Bloem J."/>
            <person name="Labutti K."/>
            <person name="Salamov A."/>
            <person name="Andreopoulos B."/>
            <person name="Baker S.E."/>
            <person name="Barry K."/>
            <person name="Bills G."/>
            <person name="Bluhm B.H."/>
            <person name="Cannon C."/>
            <person name="Castanera R."/>
            <person name="Culley D.E."/>
            <person name="Daum C."/>
            <person name="Ezra D."/>
            <person name="Gonzalez J.B."/>
            <person name="Henrissat B."/>
            <person name="Kuo A."/>
            <person name="Liang C."/>
            <person name="Lipzen A."/>
            <person name="Lutzoni F."/>
            <person name="Magnuson J."/>
            <person name="Mondo S."/>
            <person name="Nolan M."/>
            <person name="Ohm R."/>
            <person name="Pangilinan J."/>
            <person name="Park H.-J."/>
            <person name="Ramirez L."/>
            <person name="Alfaro M."/>
            <person name="Sun H."/>
            <person name="Tritt A."/>
            <person name="Yoshinaga Y."/>
            <person name="Zwiers L.-H."/>
            <person name="Turgeon B.G."/>
            <person name="Goodwin S.B."/>
            <person name="Spatafora J.W."/>
            <person name="Crous P.W."/>
            <person name="Grigoriev I.V."/>
        </authorList>
    </citation>
    <scope>NUCLEOTIDE SEQUENCE</scope>
    <source>
        <strain evidence="13">CBS 394.84</strain>
    </source>
</reference>
<dbReference type="FunFam" id="3.40.630.10:FF:000042">
    <property type="entry name" value="Peptide hydrolase"/>
    <property type="match status" value="1"/>
</dbReference>
<keyword evidence="7 11" id="KW-0378">Hydrolase</keyword>
<name>A0A9P4GP22_9PLEO</name>
<evidence type="ECO:0000256" key="4">
    <source>
        <dbReference type="ARBA" id="ARBA00022670"/>
    </source>
</evidence>
<comment type="similarity">
    <text evidence="10">Belongs to the peptidase M28 family. M28E subfamily.</text>
</comment>
<evidence type="ECO:0000256" key="2">
    <source>
        <dbReference type="ARBA" id="ARBA00011245"/>
    </source>
</evidence>
<dbReference type="GO" id="GO:0004177">
    <property type="term" value="F:aminopeptidase activity"/>
    <property type="evidence" value="ECO:0007669"/>
    <property type="project" value="UniProtKB-KW"/>
</dbReference>
<dbReference type="AlphaFoldDB" id="A0A9P4GP22"/>
<keyword evidence="3" id="KW-0031">Aminopeptidase</keyword>
<protein>
    <recommendedName>
        <fullName evidence="11">Peptide hydrolase</fullName>
        <ecNumber evidence="11">3.4.-.-</ecNumber>
    </recommendedName>
</protein>
<feature type="domain" description="Peptidase M28" evidence="12">
    <location>
        <begin position="151"/>
        <end position="364"/>
    </location>
</feature>
<feature type="chain" id="PRO_5040533803" description="Peptide hydrolase" evidence="11">
    <location>
        <begin position="17"/>
        <end position="373"/>
    </location>
</feature>
<dbReference type="GO" id="GO:0046872">
    <property type="term" value="F:metal ion binding"/>
    <property type="evidence" value="ECO:0007669"/>
    <property type="project" value="UniProtKB-KW"/>
</dbReference>
<evidence type="ECO:0000256" key="11">
    <source>
        <dbReference type="RuleBase" id="RU361240"/>
    </source>
</evidence>
<sequence length="373" mass="40551">MRYSFSLATFVAIATALPTLDAQRRAKLFTVELAPGQTKAVTEAGKLALTSQGIGFIDVTDWPQSSRVLANYTYPTELTQGESVQDLIDQLSGTNIRTNLEIFSSFNNRYYQSETGNQSAEWLLAQARSYIPSRSPVTVSIFPHVYRQSSIIATIPGKSAKTIVVGAHQDSINGAAGVNRTTARAPGADDDGSGSMTILEAFRTVLTNSTIANGDASHTIEFHFYAAEEVGLLGSGNIFRSYAEQKRDIAAMLNQDMTGYTAGYKSRNMTPKFGLVTDNTNALLNNFTRRVIKAYTKTEVADTECGYACSDHTSATRAGYPSAFVFEGEMHGPNDNPYVHTANDTIETIDFEHTVEHAKVVVGFVVELAFADL</sequence>
<dbReference type="Gene3D" id="3.40.630.10">
    <property type="entry name" value="Zn peptidases"/>
    <property type="match status" value="1"/>
</dbReference>
<evidence type="ECO:0000259" key="12">
    <source>
        <dbReference type="Pfam" id="PF04389"/>
    </source>
</evidence>
<evidence type="ECO:0000256" key="10">
    <source>
        <dbReference type="ARBA" id="ARBA00043962"/>
    </source>
</evidence>
<dbReference type="Proteomes" id="UP000800039">
    <property type="component" value="Unassembled WGS sequence"/>
</dbReference>
<dbReference type="PANTHER" id="PTHR12147">
    <property type="entry name" value="METALLOPEPTIDASE M28 FAMILY MEMBER"/>
    <property type="match status" value="1"/>
</dbReference>
<keyword evidence="9" id="KW-1015">Disulfide bond</keyword>
<keyword evidence="8 11" id="KW-0862">Zinc</keyword>
<evidence type="ECO:0000256" key="7">
    <source>
        <dbReference type="ARBA" id="ARBA00022801"/>
    </source>
</evidence>
<feature type="signal peptide" evidence="11">
    <location>
        <begin position="1"/>
        <end position="16"/>
    </location>
</feature>
<dbReference type="InterPro" id="IPR045175">
    <property type="entry name" value="M28_fam"/>
</dbReference>
<evidence type="ECO:0000313" key="13">
    <source>
        <dbReference type="EMBL" id="KAF1850018.1"/>
    </source>
</evidence>
<organism evidence="13 14">
    <name type="scientific">Cucurbitaria berberidis CBS 394.84</name>
    <dbReference type="NCBI Taxonomy" id="1168544"/>
    <lineage>
        <taxon>Eukaryota</taxon>
        <taxon>Fungi</taxon>
        <taxon>Dikarya</taxon>
        <taxon>Ascomycota</taxon>
        <taxon>Pezizomycotina</taxon>
        <taxon>Dothideomycetes</taxon>
        <taxon>Pleosporomycetidae</taxon>
        <taxon>Pleosporales</taxon>
        <taxon>Pleosporineae</taxon>
        <taxon>Cucurbitariaceae</taxon>
        <taxon>Cucurbitaria</taxon>
    </lineage>
</organism>
<evidence type="ECO:0000256" key="6">
    <source>
        <dbReference type="ARBA" id="ARBA00022729"/>
    </source>
</evidence>
<dbReference type="InterPro" id="IPR007484">
    <property type="entry name" value="Peptidase_M28"/>
</dbReference>
<dbReference type="GO" id="GO:0006508">
    <property type="term" value="P:proteolysis"/>
    <property type="evidence" value="ECO:0007669"/>
    <property type="project" value="UniProtKB-KW"/>
</dbReference>
<accession>A0A9P4GP22</accession>
<keyword evidence="14" id="KW-1185">Reference proteome</keyword>
<dbReference type="OrthoDB" id="2214at2759"/>
<gene>
    <name evidence="13" type="ORF">K460DRAFT_381886</name>
</gene>
<dbReference type="Pfam" id="PF04389">
    <property type="entry name" value="Peptidase_M28"/>
    <property type="match status" value="1"/>
</dbReference>
<dbReference type="SUPFAM" id="SSF53187">
    <property type="entry name" value="Zn-dependent exopeptidases"/>
    <property type="match status" value="1"/>
</dbReference>
<dbReference type="RefSeq" id="XP_040792581.1">
    <property type="nucleotide sequence ID" value="XM_040935382.1"/>
</dbReference>
<comment type="caution">
    <text evidence="13">The sequence shown here is derived from an EMBL/GenBank/DDBJ whole genome shotgun (WGS) entry which is preliminary data.</text>
</comment>
<evidence type="ECO:0000256" key="8">
    <source>
        <dbReference type="ARBA" id="ARBA00022833"/>
    </source>
</evidence>
<evidence type="ECO:0000256" key="5">
    <source>
        <dbReference type="ARBA" id="ARBA00022723"/>
    </source>
</evidence>
<keyword evidence="6 11" id="KW-0732">Signal</keyword>
<keyword evidence="5 11" id="KW-0479">Metal-binding</keyword>
<dbReference type="GeneID" id="63852633"/>
<dbReference type="EMBL" id="ML976614">
    <property type="protein sequence ID" value="KAF1850018.1"/>
    <property type="molecule type" value="Genomic_DNA"/>
</dbReference>